<feature type="domain" description="WRC" evidence="7">
    <location>
        <begin position="215"/>
        <end position="259"/>
    </location>
</feature>
<feature type="compositionally biased region" description="Polar residues" evidence="5">
    <location>
        <begin position="567"/>
        <end position="587"/>
    </location>
</feature>
<evidence type="ECO:0000259" key="6">
    <source>
        <dbReference type="PROSITE" id="PS51666"/>
    </source>
</evidence>
<comment type="function">
    <text evidence="4">Transcription activator.</text>
</comment>
<evidence type="ECO:0000313" key="8">
    <source>
        <dbReference type="EMBL" id="KAI5063148.1"/>
    </source>
</evidence>
<dbReference type="AlphaFoldDB" id="A0A9D4U7Z2"/>
<evidence type="ECO:0000256" key="3">
    <source>
        <dbReference type="ARBA" id="ARBA00023242"/>
    </source>
</evidence>
<keyword evidence="4" id="KW-0804">Transcription</keyword>
<protein>
    <recommendedName>
        <fullName evidence="4">Growth-regulating factor</fullName>
    </recommendedName>
</protein>
<evidence type="ECO:0000256" key="5">
    <source>
        <dbReference type="SAM" id="MobiDB-lite"/>
    </source>
</evidence>
<feature type="region of interest" description="Disordered" evidence="5">
    <location>
        <begin position="408"/>
        <end position="429"/>
    </location>
</feature>
<name>A0A9D4U7Z2_ADICA</name>
<dbReference type="EMBL" id="JABFUD020000021">
    <property type="protein sequence ID" value="KAI5063148.1"/>
    <property type="molecule type" value="Genomic_DNA"/>
</dbReference>
<organism evidence="8 9">
    <name type="scientific">Adiantum capillus-veneris</name>
    <name type="common">Maidenhair fern</name>
    <dbReference type="NCBI Taxonomy" id="13818"/>
    <lineage>
        <taxon>Eukaryota</taxon>
        <taxon>Viridiplantae</taxon>
        <taxon>Streptophyta</taxon>
        <taxon>Embryophyta</taxon>
        <taxon>Tracheophyta</taxon>
        <taxon>Polypodiopsida</taxon>
        <taxon>Polypodiidae</taxon>
        <taxon>Polypodiales</taxon>
        <taxon>Pteridineae</taxon>
        <taxon>Pteridaceae</taxon>
        <taxon>Vittarioideae</taxon>
        <taxon>Adiantum</taxon>
    </lineage>
</organism>
<evidence type="ECO:0000313" key="9">
    <source>
        <dbReference type="Proteomes" id="UP000886520"/>
    </source>
</evidence>
<evidence type="ECO:0000259" key="7">
    <source>
        <dbReference type="PROSITE" id="PS51667"/>
    </source>
</evidence>
<feature type="compositionally biased region" description="Low complexity" evidence="5">
    <location>
        <begin position="282"/>
        <end position="299"/>
    </location>
</feature>
<dbReference type="Proteomes" id="UP000886520">
    <property type="component" value="Chromosome 21"/>
</dbReference>
<dbReference type="GO" id="GO:0006355">
    <property type="term" value="P:regulation of DNA-templated transcription"/>
    <property type="evidence" value="ECO:0007669"/>
    <property type="project" value="InterPro"/>
</dbReference>
<evidence type="ECO:0000256" key="2">
    <source>
        <dbReference type="ARBA" id="ARBA00008122"/>
    </source>
</evidence>
<dbReference type="GO" id="GO:0006351">
    <property type="term" value="P:DNA-templated transcription"/>
    <property type="evidence" value="ECO:0007669"/>
    <property type="project" value="UniProtKB-UniRule"/>
</dbReference>
<keyword evidence="4" id="KW-0805">Transcription regulation</keyword>
<dbReference type="Pfam" id="PF08879">
    <property type="entry name" value="WRC"/>
    <property type="match status" value="1"/>
</dbReference>
<gene>
    <name evidence="8" type="ORF">GOP47_0021695</name>
</gene>
<dbReference type="PROSITE" id="PS51667">
    <property type="entry name" value="WRC"/>
    <property type="match status" value="1"/>
</dbReference>
<comment type="caution">
    <text evidence="8">The sequence shown here is derived from an EMBL/GenBank/DDBJ whole genome shotgun (WGS) entry which is preliminary data.</text>
</comment>
<dbReference type="OrthoDB" id="1927209at2759"/>
<sequence length="602" mass="63541">MDSEARAADRLSTADDLAGLNSSCKLARTDTFPFRMQFPNQDLRVSLVRCNSSSVLPDCRLGCNSSSSTTPACSSVNSHSLLISGDPSYVTDARSLRNESLISASRALALQQQQQALSYKSSAALLSAYGEVERGGGAAMLQQQPMVVFTPSQLRELQLHALIFKHMVCGVNVPPELVLLVRTSVASLAGMTTGAAHLGSLGWGNYHLGYGNSVDPEPGRCRRTDGKKWRCARDVVPDQKYCERHMHRGRHRARKPPESLSSPAASASASPASSTVTALPRSAVGTPSSSPTTSFLSASRSPTAIASPFHLQQQHQLALQAARSLNNEDQTLLSDSRGLNQGPSPAVSGLSVVTSALSSPLDAVPTRPHSFLGAGVYESTGAGLSGREPEGQPLRHFFDDWPRGRDPASLTWPDIEAEQQRSSSSYGGRSLSKMQLSISIPSMQADFATNGGTPRGGKLALSPLKLSMSRGEEDPLGVEVATQMGLGVGLGVNETERQRQSSSSWVPIAWETTSVGGPLAEVLQSSSNTPREGEGGSHGGRGSGLNLMPDAWESSPRSSPPTSSPTGVLQINATFGCFSSDNSTASSPRLAALNKQPPEPTI</sequence>
<dbReference type="InterPro" id="IPR014977">
    <property type="entry name" value="WRC_dom"/>
</dbReference>
<comment type="similarity">
    <text evidence="2 4">Belongs to the GRF family.</text>
</comment>
<comment type="subcellular location">
    <subcellularLocation>
        <location evidence="1 4">Nucleus</location>
    </subcellularLocation>
</comment>
<dbReference type="PANTHER" id="PTHR31602">
    <property type="entry name" value="GROWTH-REGULATING FACTOR 5"/>
    <property type="match status" value="1"/>
</dbReference>
<dbReference type="Pfam" id="PF08880">
    <property type="entry name" value="QLQ"/>
    <property type="match status" value="1"/>
</dbReference>
<proteinExistence type="inferred from homology"/>
<accession>A0A9D4U7Z2</accession>
<feature type="domain" description="QLQ" evidence="6">
    <location>
        <begin position="148"/>
        <end position="183"/>
    </location>
</feature>
<dbReference type="GO" id="GO:0005634">
    <property type="term" value="C:nucleus"/>
    <property type="evidence" value="ECO:0007669"/>
    <property type="project" value="UniProtKB-SubCell"/>
</dbReference>
<feature type="compositionally biased region" description="Basic residues" evidence="5">
    <location>
        <begin position="245"/>
        <end position="254"/>
    </location>
</feature>
<evidence type="ECO:0000256" key="4">
    <source>
        <dbReference type="RuleBase" id="RU367127"/>
    </source>
</evidence>
<evidence type="ECO:0000256" key="1">
    <source>
        <dbReference type="ARBA" id="ARBA00004123"/>
    </source>
</evidence>
<dbReference type="InterPro" id="IPR014978">
    <property type="entry name" value="Gln-Leu-Gln_QLQ"/>
</dbReference>
<keyword evidence="3 4" id="KW-0539">Nucleus</keyword>
<feature type="compositionally biased region" description="Low complexity" evidence="5">
    <location>
        <begin position="258"/>
        <end position="274"/>
    </location>
</feature>
<dbReference type="PANTHER" id="PTHR31602:SF8">
    <property type="entry name" value="GROWTH-REGULATING FACTOR 5"/>
    <property type="match status" value="1"/>
</dbReference>
<comment type="domain">
    <text evidence="4">The QLQ domain and WRC domain may be involved in protein-protein interaction and DNA-binding, respectively.</text>
</comment>
<keyword evidence="9" id="KW-1185">Reference proteome</keyword>
<reference evidence="8" key="1">
    <citation type="submission" date="2021-01" db="EMBL/GenBank/DDBJ databases">
        <title>Adiantum capillus-veneris genome.</title>
        <authorList>
            <person name="Fang Y."/>
            <person name="Liao Q."/>
        </authorList>
    </citation>
    <scope>NUCLEOTIDE SEQUENCE</scope>
    <source>
        <strain evidence="8">H3</strain>
        <tissue evidence="8">Leaf</tissue>
    </source>
</reference>
<feature type="region of interest" description="Disordered" evidence="5">
    <location>
        <begin position="242"/>
        <end position="299"/>
    </location>
</feature>
<dbReference type="GO" id="GO:0032502">
    <property type="term" value="P:developmental process"/>
    <property type="evidence" value="ECO:0007669"/>
    <property type="project" value="InterPro"/>
</dbReference>
<feature type="region of interest" description="Disordered" evidence="5">
    <location>
        <begin position="523"/>
        <end position="602"/>
    </location>
</feature>
<keyword evidence="4" id="KW-0010">Activator</keyword>
<dbReference type="InterPro" id="IPR031137">
    <property type="entry name" value="GRF"/>
</dbReference>
<dbReference type="PROSITE" id="PS51666">
    <property type="entry name" value="QLQ"/>
    <property type="match status" value="1"/>
</dbReference>
<dbReference type="GO" id="GO:0005524">
    <property type="term" value="F:ATP binding"/>
    <property type="evidence" value="ECO:0007669"/>
    <property type="project" value="UniProtKB-UniRule"/>
</dbReference>